<organism evidence="1">
    <name type="scientific">Spirodela intermedia</name>
    <name type="common">Intermediate duckweed</name>
    <dbReference type="NCBI Taxonomy" id="51605"/>
    <lineage>
        <taxon>Eukaryota</taxon>
        <taxon>Viridiplantae</taxon>
        <taxon>Streptophyta</taxon>
        <taxon>Embryophyta</taxon>
        <taxon>Tracheophyta</taxon>
        <taxon>Spermatophyta</taxon>
        <taxon>Magnoliopsida</taxon>
        <taxon>Liliopsida</taxon>
        <taxon>Araceae</taxon>
        <taxon>Lemnoideae</taxon>
        <taxon>Spirodela</taxon>
    </lineage>
</organism>
<evidence type="ECO:0000313" key="1">
    <source>
        <dbReference type="EMBL" id="CAA2615186.1"/>
    </source>
</evidence>
<protein>
    <submittedName>
        <fullName evidence="1">Uncharacterized protein</fullName>
    </submittedName>
</protein>
<dbReference type="EMBL" id="CACRZD030000001">
    <property type="protein sequence ID" value="CAA6654952.1"/>
    <property type="molecule type" value="Genomic_DNA"/>
</dbReference>
<proteinExistence type="predicted"/>
<sequence length="408" mass="42947">MRMTGSSIGKGRVLVDLLNLWPGAGATAAGGRGLAVLIHAVAGSLVHLGDDRVADALQLLHLVVEFVGLGQLVAVQPADGLVDGVLDFLLVGGGEFGGDLLVPDGGVLRLHFFLCSSSSDLYFSASWTIFSISSLLSHVQDAVGVDVEANGDLGDAPRRRRDAGELELAQEVVVPRPRSLPLYVEKTCSFLVGMVVFLGSGQGHVEQQQILHLLVPFAAQDGGLDGCSVRDGLVGIDALAEFLPVEEVLEELLDLRDPSGAAHEDHVVDGALVHLGVPQALLHGLHALPEQIHVQLFESGPGDGRVEGSLRPLACCPQSPEGPGVPTDVLLVLPLEFLDEVVDHPVTSNVPPPRSKMRTFFSPTLVAFLSRPYAIAAAVGSLMIRITLRPAMTPASLCPSTHQRSPSS</sequence>
<dbReference type="AlphaFoldDB" id="A0A7I8ID30"/>
<reference evidence="1 2" key="1">
    <citation type="submission" date="2019-12" db="EMBL/GenBank/DDBJ databases">
        <authorList>
            <person name="Scholz U."/>
            <person name="Mascher M."/>
            <person name="Fiebig A."/>
        </authorList>
    </citation>
    <scope>NUCLEOTIDE SEQUENCE</scope>
</reference>
<gene>
    <name evidence="1" type="ORF">SI7747_01001542</name>
</gene>
<accession>A0A7I8ID30</accession>
<evidence type="ECO:0000313" key="2">
    <source>
        <dbReference type="Proteomes" id="UP001189122"/>
    </source>
</evidence>
<dbReference type="InterPro" id="IPR019651">
    <property type="entry name" value="Glutamate_DH_NAD-spec"/>
</dbReference>
<dbReference type="EMBL" id="LR743588">
    <property type="protein sequence ID" value="CAA2615186.1"/>
    <property type="molecule type" value="Genomic_DNA"/>
</dbReference>
<dbReference type="Pfam" id="PF10712">
    <property type="entry name" value="NAD-GH"/>
    <property type="match status" value="2"/>
</dbReference>
<dbReference type="Proteomes" id="UP001189122">
    <property type="component" value="Unassembled WGS sequence"/>
</dbReference>
<keyword evidence="2" id="KW-1185">Reference proteome</keyword>
<name>A0A7I8ID30_SPIIN</name>